<dbReference type="Proteomes" id="UP000029646">
    <property type="component" value="Unassembled WGS sequence"/>
</dbReference>
<reference evidence="3 4" key="1">
    <citation type="journal article" date="2014" name="Genome Announc.">
        <title>Draft Genome Sequence of Marine Flavobacterium Jejuia pallidilutea Strain 11shimoA1 and Pigmentation Mutants.</title>
        <authorList>
            <person name="Takatani N."/>
            <person name="Nakanishi M."/>
            <person name="Meirelles P."/>
            <person name="Mino S."/>
            <person name="Suda W."/>
            <person name="Oshima K."/>
            <person name="Hattori M."/>
            <person name="Ohkuma M."/>
            <person name="Hosokawa M."/>
            <person name="Miyashita K."/>
            <person name="Thompson F.L."/>
            <person name="Niwa A."/>
            <person name="Sawabe T."/>
            <person name="Sawabe T."/>
        </authorList>
    </citation>
    <scope>NUCLEOTIDE SEQUENCE [LARGE SCALE GENOMIC DNA]</scope>
    <source>
        <strain evidence="1 3">JCM 19301</strain>
        <strain evidence="2">JCM 19302</strain>
        <strain evidence="4">JCM19302</strain>
    </source>
</reference>
<accession>A0A090W4J6</accession>
<protein>
    <submittedName>
        <fullName evidence="2">Uncharacterized protein</fullName>
    </submittedName>
</protein>
<evidence type="ECO:0000313" key="1">
    <source>
        <dbReference type="EMBL" id="GAL66190.1"/>
    </source>
</evidence>
<dbReference type="Proteomes" id="UP000029641">
    <property type="component" value="Unassembled WGS sequence"/>
</dbReference>
<dbReference type="EMBL" id="BBNS01000010">
    <property type="protein sequence ID" value="GAL71148.1"/>
    <property type="molecule type" value="Genomic_DNA"/>
</dbReference>
<dbReference type="STRING" id="504487.JCM19538_2579"/>
<proteinExistence type="predicted"/>
<evidence type="ECO:0000313" key="4">
    <source>
        <dbReference type="Proteomes" id="UP000029646"/>
    </source>
</evidence>
<gene>
    <name evidence="1" type="ORF">JCM19301_755</name>
    <name evidence="2" type="ORF">JCM19302_577</name>
</gene>
<dbReference type="RefSeq" id="WP_262489533.1">
    <property type="nucleotide sequence ID" value="NZ_BBNR01000003.1"/>
</dbReference>
<name>A0A090W4J6_9FLAO</name>
<evidence type="ECO:0000313" key="2">
    <source>
        <dbReference type="EMBL" id="GAL71148.1"/>
    </source>
</evidence>
<dbReference type="EMBL" id="BBNR01000003">
    <property type="protein sequence ID" value="GAL66190.1"/>
    <property type="molecule type" value="Genomic_DNA"/>
</dbReference>
<evidence type="ECO:0000313" key="3">
    <source>
        <dbReference type="Proteomes" id="UP000029641"/>
    </source>
</evidence>
<organism evidence="2 4">
    <name type="scientific">Jejuia pallidilutea</name>
    <dbReference type="NCBI Taxonomy" id="504487"/>
    <lineage>
        <taxon>Bacteria</taxon>
        <taxon>Pseudomonadati</taxon>
        <taxon>Bacteroidota</taxon>
        <taxon>Flavobacteriia</taxon>
        <taxon>Flavobacteriales</taxon>
        <taxon>Flavobacteriaceae</taxon>
        <taxon>Jejuia</taxon>
    </lineage>
</organism>
<sequence>MELDSSEFTVRLQLYPETKYIAINLNGAKQRPIALTKVSEL</sequence>
<comment type="caution">
    <text evidence="2">The sequence shown here is derived from an EMBL/GenBank/DDBJ whole genome shotgun (WGS) entry which is preliminary data.</text>
</comment>
<dbReference type="AlphaFoldDB" id="A0A090W4J6"/>